<feature type="domain" description="PPIase FKBP-type" evidence="12">
    <location>
        <begin position="90"/>
        <end position="137"/>
    </location>
</feature>
<dbReference type="PANTHER" id="PTHR10516:SF429">
    <property type="entry name" value="PEPTIDYL-PROLYL CIS-TRANS ISOMERASE FKBP1B"/>
    <property type="match status" value="1"/>
</dbReference>
<comment type="catalytic activity">
    <reaction evidence="1 11">
        <text>[protein]-peptidylproline (omega=180) = [protein]-peptidylproline (omega=0)</text>
        <dbReference type="Rhea" id="RHEA:16237"/>
        <dbReference type="Rhea" id="RHEA-COMP:10747"/>
        <dbReference type="Rhea" id="RHEA-COMP:10748"/>
        <dbReference type="ChEBI" id="CHEBI:83833"/>
        <dbReference type="ChEBI" id="CHEBI:83834"/>
        <dbReference type="EC" id="5.2.1.8"/>
    </reaction>
</comment>
<accession>A0A4X1TZP3</accession>
<evidence type="ECO:0000256" key="11">
    <source>
        <dbReference type="PROSITE-ProRule" id="PRU00277"/>
    </source>
</evidence>
<evidence type="ECO:0000313" key="14">
    <source>
        <dbReference type="Proteomes" id="UP000314985"/>
    </source>
</evidence>
<evidence type="ECO:0000256" key="1">
    <source>
        <dbReference type="ARBA" id="ARBA00000971"/>
    </source>
</evidence>
<evidence type="ECO:0000256" key="7">
    <source>
        <dbReference type="ARBA" id="ARBA00023235"/>
    </source>
</evidence>
<dbReference type="GO" id="GO:0016529">
    <property type="term" value="C:sarcoplasmic reticulum"/>
    <property type="evidence" value="ECO:0007669"/>
    <property type="project" value="UniProtKB-SubCell"/>
</dbReference>
<dbReference type="GO" id="GO:0003755">
    <property type="term" value="F:peptidyl-prolyl cis-trans isomerase activity"/>
    <property type="evidence" value="ECO:0007669"/>
    <property type="project" value="UniProtKB-KW"/>
</dbReference>
<name>A0A4X1TZP3_PIG</name>
<dbReference type="InterPro" id="IPR046357">
    <property type="entry name" value="PPIase_dom_sf"/>
</dbReference>
<keyword evidence="6 11" id="KW-0697">Rotamase</keyword>
<dbReference type="AlphaFoldDB" id="A0A4X1TZP3"/>
<dbReference type="Ensembl" id="ENSSSCT00070025311.1">
    <property type="protein sequence ID" value="ENSSSCP00070020973.1"/>
    <property type="gene ID" value="ENSSSCG00070012915.1"/>
</dbReference>
<comment type="subcellular location">
    <subcellularLocation>
        <location evidence="3">Cytoplasm</location>
    </subcellularLocation>
    <subcellularLocation>
        <location evidence="2">Sarcoplasmic reticulum</location>
    </subcellularLocation>
</comment>
<dbReference type="SUPFAM" id="SSF54534">
    <property type="entry name" value="FKBP-like"/>
    <property type="match status" value="1"/>
</dbReference>
<protein>
    <recommendedName>
        <fullName evidence="11">peptidylprolyl isomerase</fullName>
        <ecNumber evidence="11">5.2.1.8</ecNumber>
    </recommendedName>
</protein>
<reference evidence="13" key="2">
    <citation type="submission" date="2025-08" db="UniProtKB">
        <authorList>
            <consortium name="Ensembl"/>
        </authorList>
    </citation>
    <scope>IDENTIFICATION</scope>
</reference>
<dbReference type="EC" id="5.2.1.8" evidence="11"/>
<sequence>MLPPPKNNISGFLDLLWVEVKGPAWRRSSRYNLLIIHSFIPQHESLHAVTVCVSICHRFNSSRKRFCLNSVGIPRAQFSVLKGRTFPKKGQTCVVHYTGMLQNGKKFDSSRDRNKPFKFRIGKQEVIKGFEEGAAQLGPLSPLPICPHPC</sequence>
<evidence type="ECO:0000256" key="3">
    <source>
        <dbReference type="ARBA" id="ARBA00004496"/>
    </source>
</evidence>
<reference evidence="13 14" key="1">
    <citation type="submission" date="2017-08" db="EMBL/GenBank/DDBJ databases">
        <title>USMARCv1.0.</title>
        <authorList>
            <person name="Hannum G.I."/>
            <person name="Koren S."/>
            <person name="Schroeder S.G."/>
            <person name="Chin S.C."/>
            <person name="Nonneman D.J."/>
            <person name="Becker S.A."/>
            <person name="Rosen B.D."/>
            <person name="Bickhart D.M."/>
            <person name="Putnam N.H."/>
            <person name="Green R.E."/>
            <person name="Tuggle C.K."/>
            <person name="Liu H."/>
            <person name="Rohrer G.A."/>
            <person name="Warr A."/>
            <person name="Hall R."/>
            <person name="Kim K."/>
            <person name="Hume D.A."/>
            <person name="Talbot R."/>
            <person name="Chow W."/>
            <person name="Howe K."/>
            <person name="Schwartz A.S."/>
            <person name="Watson M."/>
            <person name="Archibald A.L."/>
            <person name="Phillippy A.M."/>
            <person name="Smith T.P.L."/>
        </authorList>
    </citation>
    <scope>NUCLEOTIDE SEQUENCE [LARGE SCALE GENOMIC DNA]</scope>
</reference>
<dbReference type="InterPro" id="IPR001179">
    <property type="entry name" value="PPIase_FKBP_dom"/>
</dbReference>
<dbReference type="InterPro" id="IPR050689">
    <property type="entry name" value="FKBP-type_PPIase"/>
</dbReference>
<organism evidence="13 14">
    <name type="scientific">Sus scrofa</name>
    <name type="common">Pig</name>
    <dbReference type="NCBI Taxonomy" id="9823"/>
    <lineage>
        <taxon>Eukaryota</taxon>
        <taxon>Metazoa</taxon>
        <taxon>Chordata</taxon>
        <taxon>Craniata</taxon>
        <taxon>Vertebrata</taxon>
        <taxon>Euteleostomi</taxon>
        <taxon>Mammalia</taxon>
        <taxon>Eutheria</taxon>
        <taxon>Laurasiatheria</taxon>
        <taxon>Artiodactyla</taxon>
        <taxon>Suina</taxon>
        <taxon>Suidae</taxon>
        <taxon>Sus</taxon>
    </lineage>
</organism>
<comment type="function">
    <text evidence="8">Has the potential to contribute to the immunosuppressive and toxic effects of FK506 and rapamycin. PPIases accelerate the folding of proteins. It catalyzes the cis-trans isomerization of proline imidic peptide bonds in oligopeptides.</text>
</comment>
<evidence type="ECO:0000259" key="12">
    <source>
        <dbReference type="PROSITE" id="PS50059"/>
    </source>
</evidence>
<dbReference type="Proteomes" id="UP000314985">
    <property type="component" value="Chromosome 3"/>
</dbReference>
<evidence type="ECO:0000256" key="9">
    <source>
        <dbReference type="ARBA" id="ARBA00038106"/>
    </source>
</evidence>
<comment type="similarity">
    <text evidence="9">Belongs to the FKBP-type PPIase family. FKBP1 subfamily.</text>
</comment>
<evidence type="ECO:0000256" key="8">
    <source>
        <dbReference type="ARBA" id="ARBA00037401"/>
    </source>
</evidence>
<dbReference type="PANTHER" id="PTHR10516">
    <property type="entry name" value="PEPTIDYL-PROLYL CIS-TRANS ISOMERASE"/>
    <property type="match status" value="1"/>
</dbReference>
<comment type="subunit">
    <text evidence="10">Identified in a complex composed of RYR2, FKBP1B, PKA catalytic subunit, PRKAR2A, AKAP6, and the protein phosphatases PP2A and PP1. Interacts directly with RYR2.</text>
</comment>
<dbReference type="Pfam" id="PF00254">
    <property type="entry name" value="FKBP_C"/>
    <property type="match status" value="1"/>
</dbReference>
<gene>
    <name evidence="13" type="primary">LOC100738909</name>
</gene>
<dbReference type="PROSITE" id="PS50059">
    <property type="entry name" value="FKBP_PPIASE"/>
    <property type="match status" value="1"/>
</dbReference>
<dbReference type="Gene3D" id="3.10.50.40">
    <property type="match status" value="1"/>
</dbReference>
<evidence type="ECO:0000256" key="2">
    <source>
        <dbReference type="ARBA" id="ARBA00004369"/>
    </source>
</evidence>
<proteinExistence type="inferred from homology"/>
<evidence type="ECO:0000256" key="5">
    <source>
        <dbReference type="ARBA" id="ARBA00022951"/>
    </source>
</evidence>
<evidence type="ECO:0000313" key="13">
    <source>
        <dbReference type="Ensembl" id="ENSSSCP00070020973.1"/>
    </source>
</evidence>
<evidence type="ECO:0000256" key="6">
    <source>
        <dbReference type="ARBA" id="ARBA00023110"/>
    </source>
</evidence>
<evidence type="ECO:0000256" key="10">
    <source>
        <dbReference type="ARBA" id="ARBA00047095"/>
    </source>
</evidence>
<keyword evidence="4" id="KW-0963">Cytoplasm</keyword>
<keyword evidence="7 11" id="KW-0413">Isomerase</keyword>
<evidence type="ECO:0000256" key="4">
    <source>
        <dbReference type="ARBA" id="ARBA00022490"/>
    </source>
</evidence>
<keyword evidence="5" id="KW-0703">Sarcoplasmic reticulum</keyword>